<dbReference type="Proteomes" id="UP000243406">
    <property type="component" value="Unassembled WGS sequence"/>
</dbReference>
<dbReference type="RefSeq" id="WP_079589088.1">
    <property type="nucleotide sequence ID" value="NZ_FUYN01000002.1"/>
</dbReference>
<keyword evidence="1" id="KW-0479">Metal-binding</keyword>
<gene>
    <name evidence="5" type="ORF">SAMN02745120_1176</name>
</gene>
<dbReference type="PANTHER" id="PTHR31302:SF31">
    <property type="entry name" value="PHOSPHODIESTERASE YAEI"/>
    <property type="match status" value="1"/>
</dbReference>
<evidence type="ECO:0000256" key="2">
    <source>
        <dbReference type="ARBA" id="ARBA00022801"/>
    </source>
</evidence>
<dbReference type="CDD" id="cd07385">
    <property type="entry name" value="MPP_YkuE_C"/>
    <property type="match status" value="1"/>
</dbReference>
<evidence type="ECO:0000259" key="4">
    <source>
        <dbReference type="Pfam" id="PF00149"/>
    </source>
</evidence>
<keyword evidence="3" id="KW-0732">Signal</keyword>
<name>A0A1T5ATB9_9FIRM</name>
<organism evidence="5 6">
    <name type="scientific">Acetoanaerobium noterae</name>
    <dbReference type="NCBI Taxonomy" id="745369"/>
    <lineage>
        <taxon>Bacteria</taxon>
        <taxon>Bacillati</taxon>
        <taxon>Bacillota</taxon>
        <taxon>Clostridia</taxon>
        <taxon>Peptostreptococcales</taxon>
        <taxon>Filifactoraceae</taxon>
        <taxon>Acetoanaerobium</taxon>
    </lineage>
</organism>
<dbReference type="InterPro" id="IPR051158">
    <property type="entry name" value="Metallophosphoesterase_sf"/>
</dbReference>
<dbReference type="GO" id="GO:0016020">
    <property type="term" value="C:membrane"/>
    <property type="evidence" value="ECO:0007669"/>
    <property type="project" value="GOC"/>
</dbReference>
<feature type="domain" description="Calcineurin-like phosphoesterase" evidence="4">
    <location>
        <begin position="43"/>
        <end position="208"/>
    </location>
</feature>
<dbReference type="PANTHER" id="PTHR31302">
    <property type="entry name" value="TRANSMEMBRANE PROTEIN WITH METALLOPHOSPHOESTERASE DOMAIN-RELATED"/>
    <property type="match status" value="1"/>
</dbReference>
<evidence type="ECO:0000313" key="6">
    <source>
        <dbReference type="Proteomes" id="UP000243406"/>
    </source>
</evidence>
<dbReference type="EMBL" id="FUYN01000002">
    <property type="protein sequence ID" value="SKB38248.1"/>
    <property type="molecule type" value="Genomic_DNA"/>
</dbReference>
<dbReference type="Gene3D" id="3.60.21.10">
    <property type="match status" value="1"/>
</dbReference>
<evidence type="ECO:0000256" key="3">
    <source>
        <dbReference type="SAM" id="SignalP"/>
    </source>
</evidence>
<dbReference type="InterPro" id="IPR029052">
    <property type="entry name" value="Metallo-depent_PP-like"/>
</dbReference>
<accession>A0A1T5ATB9</accession>
<protein>
    <recommendedName>
        <fullName evidence="4">Calcineurin-like phosphoesterase domain-containing protein</fullName>
    </recommendedName>
</protein>
<feature type="signal peptide" evidence="3">
    <location>
        <begin position="1"/>
        <end position="27"/>
    </location>
</feature>
<proteinExistence type="predicted"/>
<feature type="chain" id="PRO_5039059878" description="Calcineurin-like phosphoesterase domain-containing protein" evidence="3">
    <location>
        <begin position="28"/>
        <end position="269"/>
    </location>
</feature>
<dbReference type="InterPro" id="IPR004843">
    <property type="entry name" value="Calcineurin-like_PHP"/>
</dbReference>
<reference evidence="6" key="1">
    <citation type="submission" date="2017-02" db="EMBL/GenBank/DDBJ databases">
        <authorList>
            <person name="Varghese N."/>
            <person name="Submissions S."/>
        </authorList>
    </citation>
    <scope>NUCLEOTIDE SEQUENCE [LARGE SCALE GENOMIC DNA]</scope>
    <source>
        <strain evidence="6">ATCC 35199</strain>
    </source>
</reference>
<dbReference type="OrthoDB" id="9780884at2"/>
<sequence>MKKKKRLYPLLSLMLLLPFLLYHGNNALDITTFEIPSDELSGLRILHLSDLHNKSFGKNQEKIIEKINEIKPDLIVFTGDLVDGRRKGHQNALTLMDILSRNYTVYRVNGNHDFGDNGYALKPKLDELHIVTLENACDTYYYNDIPVQIKGVDDPISYDRANREPEFKNSLEILDDTVYNILLSHRPEHFNDYVESGYDLVLTGHAHGGQLRLPMLGGVIAPHQGILPAYDAGAYTSGPTTMIVSRGLGNSLFPFRLFNNPELVVIDFK</sequence>
<dbReference type="GO" id="GO:0008758">
    <property type="term" value="F:UDP-2,3-diacylglucosamine hydrolase activity"/>
    <property type="evidence" value="ECO:0007669"/>
    <property type="project" value="TreeGrafter"/>
</dbReference>
<dbReference type="GO" id="GO:0009245">
    <property type="term" value="P:lipid A biosynthetic process"/>
    <property type="evidence" value="ECO:0007669"/>
    <property type="project" value="TreeGrafter"/>
</dbReference>
<dbReference type="GO" id="GO:0046872">
    <property type="term" value="F:metal ion binding"/>
    <property type="evidence" value="ECO:0007669"/>
    <property type="project" value="UniProtKB-KW"/>
</dbReference>
<dbReference type="SUPFAM" id="SSF56300">
    <property type="entry name" value="Metallo-dependent phosphatases"/>
    <property type="match status" value="1"/>
</dbReference>
<keyword evidence="2" id="KW-0378">Hydrolase</keyword>
<dbReference type="Pfam" id="PF00149">
    <property type="entry name" value="Metallophos"/>
    <property type="match status" value="1"/>
</dbReference>
<evidence type="ECO:0000256" key="1">
    <source>
        <dbReference type="ARBA" id="ARBA00022723"/>
    </source>
</evidence>
<dbReference type="AlphaFoldDB" id="A0A1T5ATB9"/>
<keyword evidence="6" id="KW-1185">Reference proteome</keyword>
<evidence type="ECO:0000313" key="5">
    <source>
        <dbReference type="EMBL" id="SKB38248.1"/>
    </source>
</evidence>